<comment type="similarity">
    <text evidence="2 9">Belongs to the peptidase M18 family.</text>
</comment>
<accession>A0AA37DGU7</accession>
<dbReference type="GO" id="GO:0005737">
    <property type="term" value="C:cytoplasm"/>
    <property type="evidence" value="ECO:0007669"/>
    <property type="project" value="UniProtKB-ARBA"/>
</dbReference>
<comment type="caution">
    <text evidence="11">The sequence shown here is derived from an EMBL/GenBank/DDBJ whole genome shotgun (WGS) entry which is preliminary data.</text>
</comment>
<keyword evidence="6 9" id="KW-0378">Hydrolase</keyword>
<comment type="cofactor">
    <cofactor evidence="1 10">
        <name>Zn(2+)</name>
        <dbReference type="ChEBI" id="CHEBI:29105"/>
    </cofactor>
</comment>
<evidence type="ECO:0000256" key="9">
    <source>
        <dbReference type="RuleBase" id="RU004386"/>
    </source>
</evidence>
<dbReference type="GO" id="GO:0008237">
    <property type="term" value="F:metallopeptidase activity"/>
    <property type="evidence" value="ECO:0007669"/>
    <property type="project" value="UniProtKB-KW"/>
</dbReference>
<dbReference type="GO" id="GO:0004177">
    <property type="term" value="F:aminopeptidase activity"/>
    <property type="evidence" value="ECO:0007669"/>
    <property type="project" value="UniProtKB-KW"/>
</dbReference>
<sequence>MKREIEALLGLIQESPTAFQAVAALKRRLLAAEYTELREAEPWTLCRSGKYFTTRNGSALIAFRLPAGETDSFQIIASHSDSPSFKIKENPDMEVEGHYVKLNVERYGGMLCAPWFDRPLSVAGRIAVQQGNEIRTELVCIDRDLLMIPNLAIHMNHEANKGYEYNAQRDMLPLWRDGNSKKKFMDCIAEEAGVRPEQIVGADLFLYNRMPGTVWGEGDCYFSAPRLDDLECAAASMEGFLAAEESLGTPVFALFDNEEVGSGTKQGAASTFLTDVLLRLFLEQGKSRADYLRAIANSFMISADNAHAVHPNYADKHDPSNRVYMNSGVVVKHSANQHYTTDAVSDAVFRYLAAKAGVSLQHFHNRSDVAGGSTLGNISGNQVALATVDIGLAQLAMHSPYETAGCSDYLDFIRIARCFYGLRTEARDGGFAFSE</sequence>
<evidence type="ECO:0000256" key="4">
    <source>
        <dbReference type="ARBA" id="ARBA00022670"/>
    </source>
</evidence>
<dbReference type="Pfam" id="PF02127">
    <property type="entry name" value="Peptidase_M18"/>
    <property type="match status" value="1"/>
</dbReference>
<organism evidence="11 12">
    <name type="scientific">Stomatobaculum longum</name>
    <dbReference type="NCBI Taxonomy" id="796942"/>
    <lineage>
        <taxon>Bacteria</taxon>
        <taxon>Bacillati</taxon>
        <taxon>Bacillota</taxon>
        <taxon>Clostridia</taxon>
        <taxon>Lachnospirales</taxon>
        <taxon>Lachnospiraceae</taxon>
        <taxon>Stomatobaculum</taxon>
    </lineage>
</organism>
<keyword evidence="8 9" id="KW-0482">Metalloprotease</keyword>
<evidence type="ECO:0000256" key="6">
    <source>
        <dbReference type="ARBA" id="ARBA00022801"/>
    </source>
</evidence>
<evidence type="ECO:0000313" key="12">
    <source>
        <dbReference type="Proteomes" id="UP000018466"/>
    </source>
</evidence>
<evidence type="ECO:0000256" key="7">
    <source>
        <dbReference type="ARBA" id="ARBA00022833"/>
    </source>
</evidence>
<dbReference type="EC" id="3.4.11.-" evidence="10"/>
<keyword evidence="7 9" id="KW-0862">Zinc</keyword>
<dbReference type="InterPro" id="IPR001948">
    <property type="entry name" value="Peptidase_M18"/>
</dbReference>
<keyword evidence="5 9" id="KW-0479">Metal-binding</keyword>
<dbReference type="GO" id="GO:0006508">
    <property type="term" value="P:proteolysis"/>
    <property type="evidence" value="ECO:0007669"/>
    <property type="project" value="UniProtKB-KW"/>
</dbReference>
<evidence type="ECO:0000313" key="11">
    <source>
        <dbReference type="EMBL" id="EHO17505.1"/>
    </source>
</evidence>
<evidence type="ECO:0000256" key="5">
    <source>
        <dbReference type="ARBA" id="ARBA00022723"/>
    </source>
</evidence>
<dbReference type="PANTHER" id="PTHR28570:SF3">
    <property type="entry name" value="ASPARTYL AMINOPEPTIDASE"/>
    <property type="match status" value="1"/>
</dbReference>
<keyword evidence="3 9" id="KW-0031">Aminopeptidase</keyword>
<gene>
    <name evidence="11" type="ORF">HMPREF9623_01104</name>
</gene>
<dbReference type="AlphaFoldDB" id="A0AA37DGU7"/>
<dbReference type="InterPro" id="IPR023358">
    <property type="entry name" value="Peptidase_M18_dom2"/>
</dbReference>
<dbReference type="SUPFAM" id="SSF53187">
    <property type="entry name" value="Zn-dependent exopeptidases"/>
    <property type="match status" value="1"/>
</dbReference>
<evidence type="ECO:0000256" key="2">
    <source>
        <dbReference type="ARBA" id="ARBA00008290"/>
    </source>
</evidence>
<reference evidence="11 12" key="1">
    <citation type="submission" date="2011-10" db="EMBL/GenBank/DDBJ databases">
        <title>The Genome Sequence of Lachnospiraceae bacterium ACC2.</title>
        <authorList>
            <consortium name="The Broad Institute Genome Sequencing Platform"/>
            <person name="Earl A."/>
            <person name="Ward D."/>
            <person name="Feldgarden M."/>
            <person name="Gevers D."/>
            <person name="Sizova M."/>
            <person name="Hazen A."/>
            <person name="Epstein S."/>
            <person name="Young S.K."/>
            <person name="Zeng Q."/>
            <person name="Gargeya S."/>
            <person name="Fitzgerald M."/>
            <person name="Haas B."/>
            <person name="Abouelleil A."/>
            <person name="Alvarado L."/>
            <person name="Arachchi H.M."/>
            <person name="Berlin A."/>
            <person name="Brown A."/>
            <person name="Chapman S.B."/>
            <person name="Chen Z."/>
            <person name="Dunbar C."/>
            <person name="Freedman E."/>
            <person name="Gearin G."/>
            <person name="Goldberg J."/>
            <person name="Griggs A."/>
            <person name="Gujja S."/>
            <person name="Heiman D."/>
            <person name="Howarth C."/>
            <person name="Larson L."/>
            <person name="Lui A."/>
            <person name="MacDonald P.J.P."/>
            <person name="Montmayeur A."/>
            <person name="Murphy C."/>
            <person name="Neiman D."/>
            <person name="Pearson M."/>
            <person name="Priest M."/>
            <person name="Roberts A."/>
            <person name="Saif S."/>
            <person name="Shea T."/>
            <person name="Shenoy N."/>
            <person name="Sisk P."/>
            <person name="Stolte C."/>
            <person name="Sykes S."/>
            <person name="Wortman J."/>
            <person name="Nusbaum C."/>
            <person name="Birren B."/>
        </authorList>
    </citation>
    <scope>NUCLEOTIDE SEQUENCE [LARGE SCALE GENOMIC DNA]</scope>
    <source>
        <strain evidence="11 12">ACC2</strain>
    </source>
</reference>
<proteinExistence type="inferred from homology"/>
<dbReference type="GeneID" id="86940861"/>
<dbReference type="Gene3D" id="2.30.250.10">
    <property type="entry name" value="Aminopeptidase i, Domain 2"/>
    <property type="match status" value="1"/>
</dbReference>
<dbReference type="PRINTS" id="PR00932">
    <property type="entry name" value="AMINO1PTASE"/>
</dbReference>
<dbReference type="PANTHER" id="PTHR28570">
    <property type="entry name" value="ASPARTYL AMINOPEPTIDASE"/>
    <property type="match status" value="1"/>
</dbReference>
<dbReference type="Proteomes" id="UP000018466">
    <property type="component" value="Unassembled WGS sequence"/>
</dbReference>
<name>A0AA37DGU7_9FIRM</name>
<dbReference type="Gene3D" id="3.40.630.10">
    <property type="entry name" value="Zn peptidases"/>
    <property type="match status" value="1"/>
</dbReference>
<dbReference type="SUPFAM" id="SSF101821">
    <property type="entry name" value="Aminopeptidase/glucanase lid domain"/>
    <property type="match status" value="1"/>
</dbReference>
<dbReference type="NCBIfam" id="NF002759">
    <property type="entry name" value="PRK02813.1"/>
    <property type="match status" value="1"/>
</dbReference>
<evidence type="ECO:0000256" key="3">
    <source>
        <dbReference type="ARBA" id="ARBA00022438"/>
    </source>
</evidence>
<dbReference type="CDD" id="cd05658">
    <property type="entry name" value="M18_DAP"/>
    <property type="match status" value="1"/>
</dbReference>
<evidence type="ECO:0000256" key="10">
    <source>
        <dbReference type="RuleBase" id="RU004387"/>
    </source>
</evidence>
<evidence type="ECO:0000256" key="8">
    <source>
        <dbReference type="ARBA" id="ARBA00023049"/>
    </source>
</evidence>
<protein>
    <recommendedName>
        <fullName evidence="10">M18 family aminopeptidase</fullName>
        <ecNumber evidence="10">3.4.11.-</ecNumber>
    </recommendedName>
</protein>
<dbReference type="EMBL" id="AGEL01000006">
    <property type="protein sequence ID" value="EHO17505.1"/>
    <property type="molecule type" value="Genomic_DNA"/>
</dbReference>
<evidence type="ECO:0000256" key="1">
    <source>
        <dbReference type="ARBA" id="ARBA00001947"/>
    </source>
</evidence>
<keyword evidence="4 9" id="KW-0645">Protease</keyword>
<dbReference type="RefSeq" id="WP_009532937.1">
    <property type="nucleotide sequence ID" value="NZ_JH590862.1"/>
</dbReference>
<keyword evidence="12" id="KW-1185">Reference proteome</keyword>
<dbReference type="GO" id="GO:0008270">
    <property type="term" value="F:zinc ion binding"/>
    <property type="evidence" value="ECO:0007669"/>
    <property type="project" value="InterPro"/>
</dbReference>